<dbReference type="EMBL" id="FRXN01000003">
    <property type="protein sequence ID" value="SHO63147.1"/>
    <property type="molecule type" value="Genomic_DNA"/>
</dbReference>
<reference evidence="3" key="1">
    <citation type="submission" date="2016-12" db="EMBL/GenBank/DDBJ databases">
        <authorList>
            <person name="Varghese N."/>
            <person name="Submissions S."/>
        </authorList>
    </citation>
    <scope>NUCLEOTIDE SEQUENCE [LARGE SCALE GENOMIC DNA]</scope>
    <source>
        <strain evidence="3">DSM 25035</strain>
    </source>
</reference>
<keyword evidence="3" id="KW-1185">Reference proteome</keyword>
<feature type="domain" description="Copper-binding protein MbnP-like" evidence="1">
    <location>
        <begin position="2"/>
        <end position="181"/>
    </location>
</feature>
<dbReference type="STRING" id="1073327.SAMN04488108_2558"/>
<accession>A0A1M7ZE43</accession>
<sequence>MNVEITFENTLNGNTLELNQEIFTLPSGESFMVKKFKYYISNVILTDSETNTQYVETDSYHLMGQDFNSAIELGMIPSANYDQITFSIGVDEVANSRTDQTGDLDPNNDMAWNWNSGYKFVILEGEFIHQSTQERTGLVFHIGNNQNYATVTLPLSGLAAGKSASISLETAIDELFSNPNSLVPSNLASTTVMGGPVADQIGQNYADGFIKAN</sequence>
<dbReference type="Pfam" id="PF20243">
    <property type="entry name" value="MbnP"/>
    <property type="match status" value="1"/>
</dbReference>
<organism evidence="2 3">
    <name type="scientific">Algoriphagus zhangzhouensis</name>
    <dbReference type="NCBI Taxonomy" id="1073327"/>
    <lineage>
        <taxon>Bacteria</taxon>
        <taxon>Pseudomonadati</taxon>
        <taxon>Bacteroidota</taxon>
        <taxon>Cytophagia</taxon>
        <taxon>Cytophagales</taxon>
        <taxon>Cyclobacteriaceae</taxon>
        <taxon>Algoriphagus</taxon>
    </lineage>
</organism>
<gene>
    <name evidence="2" type="ORF">SAMN04488108_2558</name>
</gene>
<proteinExistence type="predicted"/>
<protein>
    <recommendedName>
        <fullName evidence="1">Copper-binding protein MbnP-like domain-containing protein</fullName>
    </recommendedName>
</protein>
<name>A0A1M7ZE43_9BACT</name>
<evidence type="ECO:0000313" key="2">
    <source>
        <dbReference type="EMBL" id="SHO63147.1"/>
    </source>
</evidence>
<dbReference type="AlphaFoldDB" id="A0A1M7ZE43"/>
<evidence type="ECO:0000259" key="1">
    <source>
        <dbReference type="Pfam" id="PF20243"/>
    </source>
</evidence>
<evidence type="ECO:0000313" key="3">
    <source>
        <dbReference type="Proteomes" id="UP000184609"/>
    </source>
</evidence>
<dbReference type="Proteomes" id="UP000184609">
    <property type="component" value="Unassembled WGS sequence"/>
</dbReference>
<dbReference type="InterPro" id="IPR046863">
    <property type="entry name" value="MbnP-like_dom"/>
</dbReference>